<dbReference type="PANTHER" id="PTHR43875:SF1">
    <property type="entry name" value="OSMOPROTECTIVE COMPOUNDS UPTAKE ATP-BINDING PROTEIN GGTA"/>
    <property type="match status" value="1"/>
</dbReference>
<keyword evidence="4 7" id="KW-0067">ATP-binding</keyword>
<dbReference type="GO" id="GO:0016887">
    <property type="term" value="F:ATP hydrolysis activity"/>
    <property type="evidence" value="ECO:0007669"/>
    <property type="project" value="InterPro"/>
</dbReference>
<dbReference type="Gene3D" id="2.40.50.140">
    <property type="entry name" value="Nucleic acid-binding proteins"/>
    <property type="match status" value="1"/>
</dbReference>
<accession>A0A420EL45</accession>
<dbReference type="Pfam" id="PF00005">
    <property type="entry name" value="ABC_tran"/>
    <property type="match status" value="1"/>
</dbReference>
<evidence type="ECO:0000256" key="3">
    <source>
        <dbReference type="ARBA" id="ARBA00022741"/>
    </source>
</evidence>
<dbReference type="SMART" id="SM00382">
    <property type="entry name" value="AAA"/>
    <property type="match status" value="1"/>
</dbReference>
<dbReference type="OrthoDB" id="9802264at2"/>
<protein>
    <submittedName>
        <fullName evidence="7">ABC transporter ATP-binding protein</fullName>
    </submittedName>
</protein>
<evidence type="ECO:0000259" key="6">
    <source>
        <dbReference type="PROSITE" id="PS50893"/>
    </source>
</evidence>
<dbReference type="Gene3D" id="2.40.50.100">
    <property type="match status" value="1"/>
</dbReference>
<keyword evidence="3" id="KW-0547">Nucleotide-binding</keyword>
<dbReference type="CDD" id="cd03259">
    <property type="entry name" value="ABC_Carb_Solutes_like"/>
    <property type="match status" value="1"/>
</dbReference>
<dbReference type="GO" id="GO:0005524">
    <property type="term" value="F:ATP binding"/>
    <property type="evidence" value="ECO:0007669"/>
    <property type="project" value="UniProtKB-KW"/>
</dbReference>
<dbReference type="RefSeq" id="WP_120353128.1">
    <property type="nucleotide sequence ID" value="NZ_RAQO01000002.1"/>
</dbReference>
<evidence type="ECO:0000313" key="8">
    <source>
        <dbReference type="Proteomes" id="UP000286482"/>
    </source>
</evidence>
<dbReference type="PANTHER" id="PTHR43875">
    <property type="entry name" value="MALTODEXTRIN IMPORT ATP-BINDING PROTEIN MSMX"/>
    <property type="match status" value="1"/>
</dbReference>
<dbReference type="Gene3D" id="3.40.50.300">
    <property type="entry name" value="P-loop containing nucleotide triphosphate hydrolases"/>
    <property type="match status" value="1"/>
</dbReference>
<feature type="domain" description="ABC transporter" evidence="6">
    <location>
        <begin position="3"/>
        <end position="233"/>
    </location>
</feature>
<dbReference type="EMBL" id="RAQO01000002">
    <property type="protein sequence ID" value="RKF21324.1"/>
    <property type="molecule type" value="Genomic_DNA"/>
</dbReference>
<dbReference type="PROSITE" id="PS50893">
    <property type="entry name" value="ABC_TRANSPORTER_2"/>
    <property type="match status" value="1"/>
</dbReference>
<gene>
    <name evidence="7" type="ORF">DBZ36_01330</name>
</gene>
<dbReference type="InterPro" id="IPR027417">
    <property type="entry name" value="P-loop_NTPase"/>
</dbReference>
<dbReference type="AlphaFoldDB" id="A0A420EL45"/>
<evidence type="ECO:0000256" key="4">
    <source>
        <dbReference type="ARBA" id="ARBA00022840"/>
    </source>
</evidence>
<dbReference type="GO" id="GO:0015408">
    <property type="term" value="F:ABC-type ferric iron transporter activity"/>
    <property type="evidence" value="ECO:0007669"/>
    <property type="project" value="InterPro"/>
</dbReference>
<comment type="caution">
    <text evidence="7">The sequence shown here is derived from an EMBL/GenBank/DDBJ whole genome shotgun (WGS) entry which is preliminary data.</text>
</comment>
<dbReference type="InterPro" id="IPR003593">
    <property type="entry name" value="AAA+_ATPase"/>
</dbReference>
<reference evidence="7 8" key="1">
    <citation type="submission" date="2018-09" db="EMBL/GenBank/DDBJ databases">
        <authorList>
            <person name="Wang Z."/>
        </authorList>
    </citation>
    <scope>NUCLEOTIDE SEQUENCE [LARGE SCALE GENOMIC DNA]</scope>
    <source>
        <strain evidence="7 8">ALS 81</strain>
    </source>
</reference>
<dbReference type="InterPro" id="IPR008995">
    <property type="entry name" value="Mo/tungstate-bd_C_term_dom"/>
</dbReference>
<evidence type="ECO:0000256" key="2">
    <source>
        <dbReference type="ARBA" id="ARBA00022475"/>
    </source>
</evidence>
<keyword evidence="5" id="KW-0472">Membrane</keyword>
<dbReference type="SUPFAM" id="SSF50331">
    <property type="entry name" value="MOP-like"/>
    <property type="match status" value="1"/>
</dbReference>
<name>A0A420EL45_9ALTE</name>
<keyword evidence="2" id="KW-1003">Cell membrane</keyword>
<evidence type="ECO:0000256" key="1">
    <source>
        <dbReference type="ARBA" id="ARBA00022448"/>
    </source>
</evidence>
<dbReference type="Proteomes" id="UP000286482">
    <property type="component" value="Unassembled WGS sequence"/>
</dbReference>
<organism evidence="7 8">
    <name type="scientific">Alginatibacterium sediminis</name>
    <dbReference type="NCBI Taxonomy" id="2164068"/>
    <lineage>
        <taxon>Bacteria</taxon>
        <taxon>Pseudomonadati</taxon>
        <taxon>Pseudomonadota</taxon>
        <taxon>Gammaproteobacteria</taxon>
        <taxon>Alteromonadales</taxon>
        <taxon>Alteromonadaceae</taxon>
        <taxon>Alginatibacterium</taxon>
    </lineage>
</organism>
<keyword evidence="1" id="KW-0813">Transport</keyword>
<keyword evidence="8" id="KW-1185">Reference proteome</keyword>
<dbReference type="InterPro" id="IPR003439">
    <property type="entry name" value="ABC_transporter-like_ATP-bd"/>
</dbReference>
<dbReference type="InterPro" id="IPR047641">
    <property type="entry name" value="ABC_transpr_MalK/UgpC-like"/>
</dbReference>
<dbReference type="InterPro" id="IPR015853">
    <property type="entry name" value="ABC_transpr_FbpC"/>
</dbReference>
<proteinExistence type="predicted"/>
<dbReference type="InterPro" id="IPR012340">
    <property type="entry name" value="NA-bd_OB-fold"/>
</dbReference>
<evidence type="ECO:0000256" key="5">
    <source>
        <dbReference type="ARBA" id="ARBA00023136"/>
    </source>
</evidence>
<dbReference type="GO" id="GO:0055052">
    <property type="term" value="C:ATP-binding cassette (ABC) transporter complex, substrate-binding subunit-containing"/>
    <property type="evidence" value="ECO:0007669"/>
    <property type="project" value="TreeGrafter"/>
</dbReference>
<evidence type="ECO:0000313" key="7">
    <source>
        <dbReference type="EMBL" id="RKF21324.1"/>
    </source>
</evidence>
<sequence length="368" mass="41235">MSLELKNVSRFVDGQYHIHQVSLRFEPGSFNVLLGRTLAGKTSLMRLMAGLDKPSQGRVFMDGEDVTDQSVQKRNISMVYQQFINYPNLSVFENIASPLRLAGENESQIKEKVYQTAEMLRIVEFLNRFPLELSGGQQQRTAMARALVKDAKLILFDEPLVNLDYKLREELRQEMRELFSRRNTIAVYATTEPNEALALGGTTTILHKGQVVQSGPTAQTYHQPCNVTAATLFNEPPINLLDGKISQSEISLSEGVHFPLSSELKSLEQGNYRFGVRPSHISLLPRQDDDLELSVQVELAEISGSETFLHVKNGSFNIVMHVSGVHSYNVDERIKVYISVHKLHIFSAAGELIQAPRLNSQGSAHGRN</sequence>
<dbReference type="SUPFAM" id="SSF52540">
    <property type="entry name" value="P-loop containing nucleoside triphosphate hydrolases"/>
    <property type="match status" value="1"/>
</dbReference>